<sequence>MKVVIAYTGYTNVDSESEENSTKKQECPFINLINKMYSSYQQPAFDLSPSSHLSTPSADVQLDRCLSFQRHDSIDYSRRPSYFTGLLTTSQSDA</sequence>
<dbReference type="InParanoid" id="A0A1C7MTD4"/>
<proteinExistence type="predicted"/>
<accession>A0A1C7MTD4</accession>
<dbReference type="OrthoDB" id="6365676at2759"/>
<dbReference type="AlphaFoldDB" id="A0A1C7MTD4"/>
<protein>
    <submittedName>
        <fullName evidence="1">Uncharacterized protein</fullName>
    </submittedName>
</protein>
<dbReference type="Proteomes" id="UP000093000">
    <property type="component" value="Unassembled WGS sequence"/>
</dbReference>
<dbReference type="STRING" id="101091.A0A1C7MTD4"/>
<evidence type="ECO:0000313" key="2">
    <source>
        <dbReference type="Proteomes" id="UP000093000"/>
    </source>
</evidence>
<keyword evidence="2" id="KW-1185">Reference proteome</keyword>
<feature type="non-terminal residue" evidence="1">
    <location>
        <position position="94"/>
    </location>
</feature>
<name>A0A1C7MTD4_9FUNG</name>
<comment type="caution">
    <text evidence="1">The sequence shown here is derived from an EMBL/GenBank/DDBJ whole genome shotgun (WGS) entry which is preliminary data.</text>
</comment>
<evidence type="ECO:0000313" key="1">
    <source>
        <dbReference type="EMBL" id="OBZ80145.1"/>
    </source>
</evidence>
<dbReference type="EMBL" id="LUGH01002518">
    <property type="protein sequence ID" value="OBZ80145.1"/>
    <property type="molecule type" value="Genomic_DNA"/>
</dbReference>
<gene>
    <name evidence="1" type="ORF">A0J61_11806</name>
</gene>
<organism evidence="1 2">
    <name type="scientific">Choanephora cucurbitarum</name>
    <dbReference type="NCBI Taxonomy" id="101091"/>
    <lineage>
        <taxon>Eukaryota</taxon>
        <taxon>Fungi</taxon>
        <taxon>Fungi incertae sedis</taxon>
        <taxon>Mucoromycota</taxon>
        <taxon>Mucoromycotina</taxon>
        <taxon>Mucoromycetes</taxon>
        <taxon>Mucorales</taxon>
        <taxon>Mucorineae</taxon>
        <taxon>Choanephoraceae</taxon>
        <taxon>Choanephoroideae</taxon>
        <taxon>Choanephora</taxon>
    </lineage>
</organism>
<reference evidence="1 2" key="1">
    <citation type="submission" date="2016-03" db="EMBL/GenBank/DDBJ databases">
        <title>Choanephora cucurbitarum.</title>
        <authorList>
            <person name="Min B."/>
            <person name="Park H."/>
            <person name="Park J.-H."/>
            <person name="Shin H.-D."/>
            <person name="Choi I.-G."/>
        </authorList>
    </citation>
    <scope>NUCLEOTIDE SEQUENCE [LARGE SCALE GENOMIC DNA]</scope>
    <source>
        <strain evidence="1 2">KUS-F28377</strain>
    </source>
</reference>